<proteinExistence type="predicted"/>
<dbReference type="Gene3D" id="3.30.470.20">
    <property type="entry name" value="ATP-grasp fold, B domain"/>
    <property type="match status" value="1"/>
</dbReference>
<feature type="domain" description="Biotin carboxylation" evidence="6">
    <location>
        <begin position="1"/>
        <end position="69"/>
    </location>
</feature>
<comment type="catalytic activity">
    <reaction evidence="5">
        <text>N(6)-biotinyl-L-lysyl-[protein] + hydrogencarbonate + ATP = N(6)-carboxybiotinyl-L-lysyl-[protein] + ADP + phosphate + H(+)</text>
        <dbReference type="Rhea" id="RHEA:13501"/>
        <dbReference type="Rhea" id="RHEA-COMP:10505"/>
        <dbReference type="Rhea" id="RHEA-COMP:10506"/>
        <dbReference type="ChEBI" id="CHEBI:15378"/>
        <dbReference type="ChEBI" id="CHEBI:17544"/>
        <dbReference type="ChEBI" id="CHEBI:30616"/>
        <dbReference type="ChEBI" id="CHEBI:43474"/>
        <dbReference type="ChEBI" id="CHEBI:83144"/>
        <dbReference type="ChEBI" id="CHEBI:83145"/>
        <dbReference type="ChEBI" id="CHEBI:456216"/>
        <dbReference type="EC" id="6.3.4.14"/>
    </reaction>
</comment>
<evidence type="ECO:0000256" key="1">
    <source>
        <dbReference type="ARBA" id="ARBA00013263"/>
    </source>
</evidence>
<gene>
    <name evidence="7" type="ORF">Amal_03973</name>
</gene>
<dbReference type="SUPFAM" id="SSF51246">
    <property type="entry name" value="Rudiment single hybrid motif"/>
    <property type="match status" value="1"/>
</dbReference>
<keyword evidence="4" id="KW-0067">ATP-binding</keyword>
<dbReference type="InterPro" id="IPR011764">
    <property type="entry name" value="Biotin_carboxylation_dom"/>
</dbReference>
<dbReference type="InterPro" id="IPR051602">
    <property type="entry name" value="ACC_Biotin_Carboxylase"/>
</dbReference>
<reference evidence="7 8" key="1">
    <citation type="submission" date="2016-03" db="EMBL/GenBank/DDBJ databases">
        <title>Draft genome sequence of Acetobacter malorum CECT 7742, a strain isolated from strawberry vinegar.</title>
        <authorList>
            <person name="Sainz F."/>
            <person name="Mas A."/>
            <person name="Torija M.J."/>
        </authorList>
    </citation>
    <scope>NUCLEOTIDE SEQUENCE [LARGE SCALE GENOMIC DNA]</scope>
    <source>
        <strain evidence="7 8">CECT 7742</strain>
    </source>
</reference>
<dbReference type="PANTHER" id="PTHR48095:SF2">
    <property type="entry name" value="BIOTIN CARBOXYLASE, CHLOROPLASTIC"/>
    <property type="match status" value="1"/>
</dbReference>
<keyword evidence="3" id="KW-0547">Nucleotide-binding</keyword>
<keyword evidence="2" id="KW-0436">Ligase</keyword>
<sequence>MQPYYDSLIAKVIARGATRDEAIRRLKVALAELQVETISTNIPLHQALLCDPGFVDGGVDIHHLEHWLVKREQS</sequence>
<evidence type="ECO:0000313" key="7">
    <source>
        <dbReference type="EMBL" id="OAG74443.1"/>
    </source>
</evidence>
<dbReference type="PATRIC" id="fig|178901.16.peg.4334"/>
<organism evidence="7 8">
    <name type="scientific">Acetobacter malorum</name>
    <dbReference type="NCBI Taxonomy" id="178901"/>
    <lineage>
        <taxon>Bacteria</taxon>
        <taxon>Pseudomonadati</taxon>
        <taxon>Pseudomonadota</taxon>
        <taxon>Alphaproteobacteria</taxon>
        <taxon>Acetobacterales</taxon>
        <taxon>Acetobacteraceae</taxon>
        <taxon>Acetobacter</taxon>
    </lineage>
</organism>
<dbReference type="EMBL" id="LVHD01000240">
    <property type="protein sequence ID" value="OAG74443.1"/>
    <property type="molecule type" value="Genomic_DNA"/>
</dbReference>
<dbReference type="SMART" id="SM00878">
    <property type="entry name" value="Biotin_carb_C"/>
    <property type="match status" value="1"/>
</dbReference>
<evidence type="ECO:0000259" key="6">
    <source>
        <dbReference type="PROSITE" id="PS50979"/>
    </source>
</evidence>
<dbReference type="GO" id="GO:0005524">
    <property type="term" value="F:ATP binding"/>
    <property type="evidence" value="ECO:0007669"/>
    <property type="project" value="UniProtKB-KW"/>
</dbReference>
<evidence type="ECO:0000256" key="3">
    <source>
        <dbReference type="ARBA" id="ARBA00022741"/>
    </source>
</evidence>
<dbReference type="AlphaFoldDB" id="A0A177G289"/>
<dbReference type="PROSITE" id="PS50979">
    <property type="entry name" value="BC"/>
    <property type="match status" value="1"/>
</dbReference>
<evidence type="ECO:0000256" key="2">
    <source>
        <dbReference type="ARBA" id="ARBA00022598"/>
    </source>
</evidence>
<name>A0A177G289_9PROT</name>
<accession>A0A177G289</accession>
<dbReference type="EC" id="6.3.4.14" evidence="1"/>
<evidence type="ECO:0000313" key="8">
    <source>
        <dbReference type="Proteomes" id="UP000077349"/>
    </source>
</evidence>
<evidence type="ECO:0000256" key="4">
    <source>
        <dbReference type="ARBA" id="ARBA00022840"/>
    </source>
</evidence>
<dbReference type="InterPro" id="IPR005482">
    <property type="entry name" value="Biotin_COase_C"/>
</dbReference>
<dbReference type="Pfam" id="PF02785">
    <property type="entry name" value="Biotin_carb_C"/>
    <property type="match status" value="1"/>
</dbReference>
<dbReference type="PANTHER" id="PTHR48095">
    <property type="entry name" value="PYRUVATE CARBOXYLASE SUBUNIT A"/>
    <property type="match status" value="1"/>
</dbReference>
<dbReference type="InterPro" id="IPR011054">
    <property type="entry name" value="Rudment_hybrid_motif"/>
</dbReference>
<dbReference type="GO" id="GO:0004075">
    <property type="term" value="F:biotin carboxylase activity"/>
    <property type="evidence" value="ECO:0007669"/>
    <property type="project" value="UniProtKB-EC"/>
</dbReference>
<evidence type="ECO:0000256" key="5">
    <source>
        <dbReference type="ARBA" id="ARBA00048600"/>
    </source>
</evidence>
<dbReference type="Proteomes" id="UP000077349">
    <property type="component" value="Unassembled WGS sequence"/>
</dbReference>
<protein>
    <recommendedName>
        <fullName evidence="1">biotin carboxylase</fullName>
        <ecNumber evidence="1">6.3.4.14</ecNumber>
    </recommendedName>
</protein>
<comment type="caution">
    <text evidence="7">The sequence shown here is derived from an EMBL/GenBank/DDBJ whole genome shotgun (WGS) entry which is preliminary data.</text>
</comment>